<sequence length="115" mass="12664">MGLKPWGAVQSGKSHFIGFVVWQIKLTGIVLVENSGDSQSEILRRNERSLMIREGKGDQQHSAEIVWSKRSVLAYRASCEAGLVLHHATKYGNKLVHVGPNGGRCDPRQTPESGK</sequence>
<dbReference type="GeneID" id="20324069"/>
<name>A0A074Z485_OPIVI</name>
<dbReference type="Proteomes" id="UP000054324">
    <property type="component" value="Unassembled WGS sequence"/>
</dbReference>
<proteinExistence type="predicted"/>
<gene>
    <name evidence="1" type="ORF">T265_09901</name>
</gene>
<keyword evidence="2" id="KW-1185">Reference proteome</keyword>
<protein>
    <submittedName>
        <fullName evidence="1">Uncharacterized protein</fullName>
    </submittedName>
</protein>
<evidence type="ECO:0000313" key="1">
    <source>
        <dbReference type="EMBL" id="KER21868.1"/>
    </source>
</evidence>
<dbReference type="RefSeq" id="XP_009174378.1">
    <property type="nucleotide sequence ID" value="XM_009176114.1"/>
</dbReference>
<dbReference type="AlphaFoldDB" id="A0A074Z485"/>
<dbReference type="EMBL" id="KL596935">
    <property type="protein sequence ID" value="KER21868.1"/>
    <property type="molecule type" value="Genomic_DNA"/>
</dbReference>
<dbReference type="CTD" id="20324069"/>
<reference evidence="1 2" key="1">
    <citation type="submission" date="2013-11" db="EMBL/GenBank/DDBJ databases">
        <title>Opisthorchis viverrini - life in the bile duct.</title>
        <authorList>
            <person name="Young N.D."/>
            <person name="Nagarajan N."/>
            <person name="Lin S.J."/>
            <person name="Korhonen P.K."/>
            <person name="Jex A.R."/>
            <person name="Hall R.S."/>
            <person name="Safavi-Hemami H."/>
            <person name="Kaewkong W."/>
            <person name="Bertrand D."/>
            <person name="Gao S."/>
            <person name="Seet Q."/>
            <person name="Wongkham S."/>
            <person name="Teh B.T."/>
            <person name="Wongkham C."/>
            <person name="Intapan P.M."/>
            <person name="Maleewong W."/>
            <person name="Yang X."/>
            <person name="Hu M."/>
            <person name="Wang Z."/>
            <person name="Hofmann A."/>
            <person name="Sternberg P.W."/>
            <person name="Tan P."/>
            <person name="Wang J."/>
            <person name="Gasser R.B."/>
        </authorList>
    </citation>
    <scope>NUCLEOTIDE SEQUENCE [LARGE SCALE GENOMIC DNA]</scope>
</reference>
<dbReference type="KEGG" id="ovi:T265_09901"/>
<evidence type="ECO:0000313" key="2">
    <source>
        <dbReference type="Proteomes" id="UP000054324"/>
    </source>
</evidence>
<organism evidence="1 2">
    <name type="scientific">Opisthorchis viverrini</name>
    <name type="common">Southeast Asian liver fluke</name>
    <dbReference type="NCBI Taxonomy" id="6198"/>
    <lineage>
        <taxon>Eukaryota</taxon>
        <taxon>Metazoa</taxon>
        <taxon>Spiralia</taxon>
        <taxon>Lophotrochozoa</taxon>
        <taxon>Platyhelminthes</taxon>
        <taxon>Trematoda</taxon>
        <taxon>Digenea</taxon>
        <taxon>Opisthorchiida</taxon>
        <taxon>Opisthorchiata</taxon>
        <taxon>Opisthorchiidae</taxon>
        <taxon>Opisthorchis</taxon>
    </lineage>
</organism>
<accession>A0A074Z485</accession>